<proteinExistence type="predicted"/>
<protein>
    <submittedName>
        <fullName evidence="2">Alkane 1-monooxygenase</fullName>
    </submittedName>
</protein>
<dbReference type="AlphaFoldDB" id="S3C1D6"/>
<dbReference type="EMBL" id="KE148156">
    <property type="protein sequence ID" value="EPE05531.1"/>
    <property type="molecule type" value="Genomic_DNA"/>
</dbReference>
<feature type="compositionally biased region" description="Low complexity" evidence="1">
    <location>
        <begin position="135"/>
        <end position="153"/>
    </location>
</feature>
<feature type="region of interest" description="Disordered" evidence="1">
    <location>
        <begin position="132"/>
        <end position="162"/>
    </location>
</feature>
<dbReference type="HOGENOM" id="CLU_498836_0_0_1"/>
<gene>
    <name evidence="2" type="ORF">F503_02270</name>
</gene>
<dbReference type="VEuPathDB" id="FungiDB:F503_02270"/>
<sequence>MVQQLRHRDISTASQIDTSTDTSQPMQAPKQDTLLSPLPIVRGLGEHETVGRQRRKPSVQEMYNTWRALEEQVERIPRLPMFIKTESRFCHSCRILKRKCECFDYTQLEAVFQERNTALKEQALHQVPFTKAATPAARRSQTPASAAASAMPRARARTPVVNTKQAQALKQEPCLDVKQEDFDFNATMSVMEQPAQEPARTLACHARANRSSMTKCEHQLVVLAREKIGANARRWRCQFGSGTPGGLVCTREDDNMETIRRHYGREHGRHQYHKKPTVQIKCSACDFSVDNNQRPPPQCPACKTAHSIWLREMTAIIEVPVSVVDPAGEAVAPARARAAPTLPSTPQPASSSSCGTITAPTINVRPPSGAQFQPDYPPVNYLAGAAVPFAYPSTPLSPREPLTPGTPFTSTFSSFSPLIPFSPEIHSGTSFDTEVMSLFPYSHSMDSPQQSGLENSYTAGMPFATDACTDSVSHNNHNSLALRATTHDYSGLYNTTLDPAMVATEAPYLQAPSEGQYLQQPYINLTGPAMADDGMQMMGLMNTDFF</sequence>
<evidence type="ECO:0000313" key="2">
    <source>
        <dbReference type="EMBL" id="EPE05531.1"/>
    </source>
</evidence>
<dbReference type="GO" id="GO:0004497">
    <property type="term" value="F:monooxygenase activity"/>
    <property type="evidence" value="ECO:0007669"/>
    <property type="project" value="UniProtKB-KW"/>
</dbReference>
<feature type="compositionally biased region" description="Basic and acidic residues" evidence="1">
    <location>
        <begin position="1"/>
        <end position="10"/>
    </location>
</feature>
<feature type="compositionally biased region" description="Polar residues" evidence="1">
    <location>
        <begin position="11"/>
        <end position="26"/>
    </location>
</feature>
<evidence type="ECO:0000313" key="3">
    <source>
        <dbReference type="Proteomes" id="UP000016923"/>
    </source>
</evidence>
<keyword evidence="2" id="KW-0560">Oxidoreductase</keyword>
<accession>S3C1D6</accession>
<feature type="region of interest" description="Disordered" evidence="1">
    <location>
        <begin position="1"/>
        <end position="32"/>
    </location>
</feature>
<keyword evidence="2" id="KW-0503">Monooxygenase</keyword>
<keyword evidence="3" id="KW-1185">Reference proteome</keyword>
<dbReference type="OrthoDB" id="5245243at2759"/>
<dbReference type="Proteomes" id="UP000016923">
    <property type="component" value="Unassembled WGS sequence"/>
</dbReference>
<dbReference type="eggNOG" id="ENOG502RNP7">
    <property type="taxonomic scope" value="Eukaryota"/>
</dbReference>
<organism evidence="2 3">
    <name type="scientific">Ophiostoma piceae (strain UAMH 11346)</name>
    <name type="common">Sap stain fungus</name>
    <dbReference type="NCBI Taxonomy" id="1262450"/>
    <lineage>
        <taxon>Eukaryota</taxon>
        <taxon>Fungi</taxon>
        <taxon>Dikarya</taxon>
        <taxon>Ascomycota</taxon>
        <taxon>Pezizomycotina</taxon>
        <taxon>Sordariomycetes</taxon>
        <taxon>Sordariomycetidae</taxon>
        <taxon>Ophiostomatales</taxon>
        <taxon>Ophiostomataceae</taxon>
        <taxon>Ophiostoma</taxon>
    </lineage>
</organism>
<reference evidence="2 3" key="1">
    <citation type="journal article" date="2013" name="BMC Genomics">
        <title>The genome and transcriptome of the pine saprophyte Ophiostoma piceae, and a comparison with the bark beetle-associated pine pathogen Grosmannia clavigera.</title>
        <authorList>
            <person name="Haridas S."/>
            <person name="Wang Y."/>
            <person name="Lim L."/>
            <person name="Massoumi Alamouti S."/>
            <person name="Jackman S."/>
            <person name="Docking R."/>
            <person name="Robertson G."/>
            <person name="Birol I."/>
            <person name="Bohlmann J."/>
            <person name="Breuil C."/>
        </authorList>
    </citation>
    <scope>NUCLEOTIDE SEQUENCE [LARGE SCALE GENOMIC DNA]</scope>
    <source>
        <strain evidence="2 3">UAMH 11346</strain>
    </source>
</reference>
<name>S3C1D6_OPHP1</name>
<evidence type="ECO:0000256" key="1">
    <source>
        <dbReference type="SAM" id="MobiDB-lite"/>
    </source>
</evidence>